<organism evidence="4 5">
    <name type="scientific">Nocardioides mesophilus</name>
    <dbReference type="NCBI Taxonomy" id="433659"/>
    <lineage>
        <taxon>Bacteria</taxon>
        <taxon>Bacillati</taxon>
        <taxon>Actinomycetota</taxon>
        <taxon>Actinomycetes</taxon>
        <taxon>Propionibacteriales</taxon>
        <taxon>Nocardioidaceae</taxon>
        <taxon>Nocardioides</taxon>
    </lineage>
</organism>
<keyword evidence="5" id="KW-1185">Reference proteome</keyword>
<name>A0A7G9RBM9_9ACTN</name>
<protein>
    <submittedName>
        <fullName evidence="4">LppX_LprAFG lipoprotein</fullName>
    </submittedName>
</protein>
<comment type="similarity">
    <text evidence="2">Belongs to the LppX/LprAFG lipoprotein family.</text>
</comment>
<dbReference type="KEGG" id="nmes:H9L09_00350"/>
<dbReference type="AlphaFoldDB" id="A0A7G9RBM9"/>
<dbReference type="InterPro" id="IPR029046">
    <property type="entry name" value="LolA/LolB/LppX"/>
</dbReference>
<sequence>MTLLPRTGTAAALRARPHSRSRVALALLGVLLAAPLAACSGSQAQAQSPEETLASAKAALDETSGVRLSLQVDNLPRGVNGLVSAEGVATHDPAFDGTIKVAAAVTADAAVIAVDGKVYAMLPFTQKYVEIDPSDYSAPDPADLMSTEDGLSSLLTSAEDVEQGNEVRDGEDVLTTYTGTLAGDLVAAIIPTASPDGQFDVTFTLDDSDRVTEILMTGPFYPAAADVSYTVDLEDYGVKKEITAP</sequence>
<keyword evidence="4" id="KW-0449">Lipoprotein</keyword>
<dbReference type="Proteomes" id="UP000515947">
    <property type="component" value="Chromosome"/>
</dbReference>
<reference evidence="4 5" key="1">
    <citation type="submission" date="2020-08" db="EMBL/GenBank/DDBJ databases">
        <title>Genome sequence of Nocardioides mesophilus KACC 16243T.</title>
        <authorList>
            <person name="Hyun D.-W."/>
            <person name="Bae J.-W."/>
        </authorList>
    </citation>
    <scope>NUCLEOTIDE SEQUENCE [LARGE SCALE GENOMIC DNA]</scope>
    <source>
        <strain evidence="4 5">KACC 16243</strain>
    </source>
</reference>
<dbReference type="GO" id="GO:0030313">
    <property type="term" value="C:cell envelope"/>
    <property type="evidence" value="ECO:0007669"/>
    <property type="project" value="UniProtKB-SubCell"/>
</dbReference>
<dbReference type="Pfam" id="PF07161">
    <property type="entry name" value="LppX_LprAFG"/>
    <property type="match status" value="1"/>
</dbReference>
<keyword evidence="3" id="KW-0472">Membrane</keyword>
<proteinExistence type="inferred from homology"/>
<keyword evidence="3" id="KW-1003">Cell membrane</keyword>
<dbReference type="CDD" id="cd16334">
    <property type="entry name" value="LppX-like"/>
    <property type="match status" value="1"/>
</dbReference>
<comment type="subcellular location">
    <subcellularLocation>
        <location evidence="1">Cell envelope</location>
    </subcellularLocation>
</comment>
<dbReference type="InterPro" id="IPR009830">
    <property type="entry name" value="LppX/LprAFG"/>
</dbReference>
<dbReference type="RefSeq" id="WP_187578846.1">
    <property type="nucleotide sequence ID" value="NZ_CP060713.1"/>
</dbReference>
<evidence type="ECO:0000313" key="4">
    <source>
        <dbReference type="EMBL" id="QNN53004.1"/>
    </source>
</evidence>
<gene>
    <name evidence="4" type="ORF">H9L09_00350</name>
</gene>
<dbReference type="Gene3D" id="2.50.20.20">
    <property type="match status" value="1"/>
</dbReference>
<accession>A0A7G9RBM9</accession>
<evidence type="ECO:0000256" key="3">
    <source>
        <dbReference type="ARBA" id="ARBA00022475"/>
    </source>
</evidence>
<evidence type="ECO:0000256" key="2">
    <source>
        <dbReference type="ARBA" id="ARBA00009194"/>
    </source>
</evidence>
<dbReference type="EMBL" id="CP060713">
    <property type="protein sequence ID" value="QNN53004.1"/>
    <property type="molecule type" value="Genomic_DNA"/>
</dbReference>
<dbReference type="SUPFAM" id="SSF89392">
    <property type="entry name" value="Prokaryotic lipoproteins and lipoprotein localization factors"/>
    <property type="match status" value="1"/>
</dbReference>
<evidence type="ECO:0000256" key="1">
    <source>
        <dbReference type="ARBA" id="ARBA00004196"/>
    </source>
</evidence>
<evidence type="ECO:0000313" key="5">
    <source>
        <dbReference type="Proteomes" id="UP000515947"/>
    </source>
</evidence>